<dbReference type="EMBL" id="FWXI01000007">
    <property type="protein sequence ID" value="SMC71227.1"/>
    <property type="molecule type" value="Genomic_DNA"/>
</dbReference>
<keyword evidence="3" id="KW-1185">Reference proteome</keyword>
<dbReference type="InterPro" id="IPR036010">
    <property type="entry name" value="2Fe-2S_ferredoxin-like_sf"/>
</dbReference>
<protein>
    <submittedName>
        <fullName evidence="2">Uncharacterized 2Fe-2 and 4Fe-4S clusters-containing protein, contains DUF4445 domain</fullName>
    </submittedName>
</protein>
<dbReference type="InterPro" id="IPR027980">
    <property type="entry name" value="RACo_C"/>
</dbReference>
<dbReference type="InterPro" id="IPR041414">
    <property type="entry name" value="Raco-like_middle"/>
</dbReference>
<dbReference type="AlphaFoldDB" id="A0A1W2BE10"/>
<dbReference type="Pfam" id="PF14574">
    <property type="entry name" value="RACo_C_ter"/>
    <property type="match status" value="1"/>
</dbReference>
<dbReference type="Gene3D" id="3.10.20.30">
    <property type="match status" value="1"/>
</dbReference>
<dbReference type="Gene3D" id="3.10.20.880">
    <property type="match status" value="1"/>
</dbReference>
<dbReference type="InterPro" id="IPR043129">
    <property type="entry name" value="ATPase_NBD"/>
</dbReference>
<sequence length="667" mass="72120">MDSKFMQPGATPGLSAIMEINAMQYTVIFQPSGCQAMVDSGKNLLAASREVGADIEAPCGGSEICGKCKVKIEESCLAGIGIHSKMVHLSPVTDKERKMLSPEELADHYRLACCAQIYGDVLVVVPEQSQALKQVVLEAGTAREFRINPAVRKYYVELNKPTLADCRDDFARLKEVLQSRFIQLDKTMQIDYKVLAKLPDILRQGGWKVTATLWNDSEIIAVEPGRAEKAYGIAIDIGTTTIAAYLCDLTVGQVLAQDSLMNSQVRYGDDVLARITYCMANDDGLAKLHQTIINDINDLIQKMTTTANVNPETVMEVVLVFNTVMHHITLGINPQYIGSAPFASVIREAVNIKARELGINIAESGYVHCLPLEAGFVGADNVAVLIAEQPYKQDKMKLVVDIGTNGEINFGNKEGIFSTSCATGPALEGAQIKFGMRAAPGAIAQITINPETQEPEFEVIGADARAALRARGICGSGIIDAVAELFKAGIIKRDGGFDKNIRSPRVRKGTDGKFEYVLAWAAETALGQDITITQKDVRAVQLAKAALYAGAKILMRKKGVDKVDAVTLAGAFGSYINKVNALVIGMVPDCNPEAVIAVGNAAGEGAKLALFDLDKRGEAQAVASVVHFVETATEADFQKEFMDAMFLPHASDRFPHIDPILERIPRR</sequence>
<feature type="domain" description="2Fe-2S ferredoxin-type" evidence="1">
    <location>
        <begin position="23"/>
        <end position="129"/>
    </location>
</feature>
<organism evidence="2 3">
    <name type="scientific">Sporomusa malonica</name>
    <dbReference type="NCBI Taxonomy" id="112901"/>
    <lineage>
        <taxon>Bacteria</taxon>
        <taxon>Bacillati</taxon>
        <taxon>Bacillota</taxon>
        <taxon>Negativicutes</taxon>
        <taxon>Selenomonadales</taxon>
        <taxon>Sporomusaceae</taxon>
        <taxon>Sporomusa</taxon>
    </lineage>
</organism>
<dbReference type="SUPFAM" id="SSF54292">
    <property type="entry name" value="2Fe-2S ferredoxin-like"/>
    <property type="match status" value="1"/>
</dbReference>
<dbReference type="PANTHER" id="PTHR42895">
    <property type="entry name" value="IRON-SULFUR CLUSTER-BINDING PROTEIN-RELATED"/>
    <property type="match status" value="1"/>
</dbReference>
<accession>A0A1W2BE10</accession>
<dbReference type="Gene3D" id="3.30.420.480">
    <property type="entry name" value="Domain of unknown function (DUF4445)"/>
    <property type="match status" value="1"/>
</dbReference>
<dbReference type="SUPFAM" id="SSF53067">
    <property type="entry name" value="Actin-like ATPase domain"/>
    <property type="match status" value="1"/>
</dbReference>
<dbReference type="InterPro" id="IPR001041">
    <property type="entry name" value="2Fe-2S_ferredoxin-type"/>
</dbReference>
<name>A0A1W2BE10_9FIRM</name>
<dbReference type="InterPro" id="IPR042259">
    <property type="entry name" value="Raco-like_middle_sf"/>
</dbReference>
<proteinExistence type="predicted"/>
<dbReference type="PROSITE" id="PS51085">
    <property type="entry name" value="2FE2S_FER_2"/>
    <property type="match status" value="1"/>
</dbReference>
<evidence type="ECO:0000313" key="2">
    <source>
        <dbReference type="EMBL" id="SMC71227.1"/>
    </source>
</evidence>
<dbReference type="Pfam" id="PF00111">
    <property type="entry name" value="Fer2"/>
    <property type="match status" value="1"/>
</dbReference>
<dbReference type="Pfam" id="PF17651">
    <property type="entry name" value="Raco_middle"/>
    <property type="match status" value="1"/>
</dbReference>
<dbReference type="PANTHER" id="PTHR42895:SF2">
    <property type="entry name" value="IRON-SULFUR CLUSTER PROTEIN"/>
    <property type="match status" value="1"/>
</dbReference>
<dbReference type="STRING" id="112901.SAMN04488500_107122"/>
<reference evidence="2 3" key="1">
    <citation type="submission" date="2017-04" db="EMBL/GenBank/DDBJ databases">
        <authorList>
            <person name="Afonso C.L."/>
            <person name="Miller P.J."/>
            <person name="Scott M.A."/>
            <person name="Spackman E."/>
            <person name="Goraichik I."/>
            <person name="Dimitrov K.M."/>
            <person name="Suarez D.L."/>
            <person name="Swayne D.E."/>
        </authorList>
    </citation>
    <scope>NUCLEOTIDE SEQUENCE [LARGE SCALE GENOMIC DNA]</scope>
    <source>
        <strain evidence="2 3">DSM 5090</strain>
    </source>
</reference>
<evidence type="ECO:0000313" key="3">
    <source>
        <dbReference type="Proteomes" id="UP000192738"/>
    </source>
</evidence>
<dbReference type="InterPro" id="IPR012675">
    <property type="entry name" value="Beta-grasp_dom_sf"/>
</dbReference>
<gene>
    <name evidence="2" type="ORF">SAMN04488500_107122</name>
</gene>
<evidence type="ECO:0000259" key="1">
    <source>
        <dbReference type="PROSITE" id="PS51085"/>
    </source>
</evidence>
<dbReference type="InterPro" id="IPR040506">
    <property type="entry name" value="RACo_linker"/>
</dbReference>
<dbReference type="Proteomes" id="UP000192738">
    <property type="component" value="Unassembled WGS sequence"/>
</dbReference>
<dbReference type="CDD" id="cd00207">
    <property type="entry name" value="fer2"/>
    <property type="match status" value="1"/>
</dbReference>
<dbReference type="InterPro" id="IPR052911">
    <property type="entry name" value="Corrinoid_activation_enz"/>
</dbReference>
<dbReference type="GO" id="GO:0051536">
    <property type="term" value="F:iron-sulfur cluster binding"/>
    <property type="evidence" value="ECO:0007669"/>
    <property type="project" value="InterPro"/>
</dbReference>
<dbReference type="Pfam" id="PF17650">
    <property type="entry name" value="RACo_linker"/>
    <property type="match status" value="1"/>
</dbReference>